<keyword evidence="1" id="KW-0645">Protease</keyword>
<gene>
    <name evidence="1" type="ORF">NCTC12123_05702</name>
</gene>
<proteinExistence type="predicted"/>
<keyword evidence="1" id="KW-0378">Hydrolase</keyword>
<reference evidence="1 2" key="1">
    <citation type="submission" date="2018-06" db="EMBL/GenBank/DDBJ databases">
        <authorList>
            <consortium name="Pathogen Informatics"/>
            <person name="Doyle S."/>
        </authorList>
    </citation>
    <scope>NUCLEOTIDE SEQUENCE [LARGE SCALE GENOMIC DNA]</scope>
    <source>
        <strain evidence="1 2">NCTC12123</strain>
    </source>
</reference>
<protein>
    <submittedName>
        <fullName evidence="1">Leucyl aminopeptidase</fullName>
    </submittedName>
</protein>
<keyword evidence="1" id="KW-0031">Aminopeptidase</keyword>
<dbReference type="AlphaFoldDB" id="A0A376FN44"/>
<dbReference type="GO" id="GO:0004177">
    <property type="term" value="F:aminopeptidase activity"/>
    <property type="evidence" value="ECO:0007669"/>
    <property type="project" value="UniProtKB-KW"/>
</dbReference>
<evidence type="ECO:0000313" key="1">
    <source>
        <dbReference type="EMBL" id="STD26660.1"/>
    </source>
</evidence>
<dbReference type="EMBL" id="UFYI01000007">
    <property type="protein sequence ID" value="STD26660.1"/>
    <property type="molecule type" value="Genomic_DNA"/>
</dbReference>
<name>A0A376FN44_ENTAS</name>
<accession>A0A376FN44</accession>
<dbReference type="Proteomes" id="UP000255163">
    <property type="component" value="Unassembled WGS sequence"/>
</dbReference>
<sequence length="192" mass="20817">MITYQFINALSDAAPQSHLIASATCTHLPETALVAEMRESASIADTRFGCAPFARITLLPDALWQDSLTEGLLAALRPLLASPVSPELILDVTDIDDVVLAQVLRFLFNQAHRLSDLQLKKTCDSVRLERITALCLPEQQDRLAAIFRQQQAIAQGMVAARRLADIPSDRCHAAVCGGRGAKALCRLSCPAV</sequence>
<evidence type="ECO:0000313" key="2">
    <source>
        <dbReference type="Proteomes" id="UP000255163"/>
    </source>
</evidence>
<organism evidence="1 2">
    <name type="scientific">Enterobacter asburiae</name>
    <dbReference type="NCBI Taxonomy" id="61645"/>
    <lineage>
        <taxon>Bacteria</taxon>
        <taxon>Pseudomonadati</taxon>
        <taxon>Pseudomonadota</taxon>
        <taxon>Gammaproteobacteria</taxon>
        <taxon>Enterobacterales</taxon>
        <taxon>Enterobacteriaceae</taxon>
        <taxon>Enterobacter</taxon>
        <taxon>Enterobacter cloacae complex</taxon>
    </lineage>
</organism>